<evidence type="ECO:0000313" key="3">
    <source>
        <dbReference type="Ensembl" id="ENSECRP00000023674.1"/>
    </source>
</evidence>
<name>A0A8C4T0N0_ERPCA</name>
<dbReference type="PANTHER" id="PTHR22306:SF2">
    <property type="entry name" value="CHROMOSOME 7 OPEN READING FRAME 50"/>
    <property type="match status" value="1"/>
</dbReference>
<dbReference type="InterPro" id="IPR019327">
    <property type="entry name" value="WKF"/>
</dbReference>
<dbReference type="PANTHER" id="PTHR22306">
    <property type="entry name" value="CHROMOSOME 7 OPEN READING FRAME 50"/>
    <property type="match status" value="1"/>
</dbReference>
<dbReference type="AlphaFoldDB" id="A0A8C4T0N0"/>
<reference evidence="3" key="3">
    <citation type="submission" date="2025-09" db="UniProtKB">
        <authorList>
            <consortium name="Ensembl"/>
        </authorList>
    </citation>
    <scope>IDENTIFICATION</scope>
</reference>
<reference evidence="3" key="2">
    <citation type="submission" date="2025-08" db="UniProtKB">
        <authorList>
            <consortium name="Ensembl"/>
        </authorList>
    </citation>
    <scope>IDENTIFICATION</scope>
</reference>
<evidence type="ECO:0000256" key="1">
    <source>
        <dbReference type="SAM" id="MobiDB-lite"/>
    </source>
</evidence>
<dbReference type="GeneTree" id="ENSGT00390000017838"/>
<dbReference type="Proteomes" id="UP000694620">
    <property type="component" value="Chromosome 11"/>
</dbReference>
<evidence type="ECO:0000259" key="2">
    <source>
        <dbReference type="Pfam" id="PF10180"/>
    </source>
</evidence>
<feature type="compositionally biased region" description="Basic and acidic residues" evidence="1">
    <location>
        <begin position="1"/>
        <end position="14"/>
    </location>
</feature>
<feature type="domain" description="WKF" evidence="2">
    <location>
        <begin position="79"/>
        <end position="141"/>
    </location>
</feature>
<keyword evidence="4" id="KW-1185">Reference proteome</keyword>
<feature type="region of interest" description="Disordered" evidence="1">
    <location>
        <begin position="1"/>
        <end position="35"/>
    </location>
</feature>
<feature type="region of interest" description="Disordered" evidence="1">
    <location>
        <begin position="47"/>
        <end position="69"/>
    </location>
</feature>
<reference evidence="3" key="1">
    <citation type="submission" date="2021-06" db="EMBL/GenBank/DDBJ databases">
        <authorList>
            <consortium name="Wellcome Sanger Institute Data Sharing"/>
        </authorList>
    </citation>
    <scope>NUCLEOTIDE SEQUENCE [LARGE SCALE GENOMIC DNA]</scope>
</reference>
<proteinExistence type="predicted"/>
<dbReference type="Pfam" id="PF10180">
    <property type="entry name" value="WKF"/>
    <property type="match status" value="1"/>
</dbReference>
<feature type="compositionally biased region" description="Acidic residues" evidence="1">
    <location>
        <begin position="22"/>
        <end position="32"/>
    </location>
</feature>
<organism evidence="3 4">
    <name type="scientific">Erpetoichthys calabaricus</name>
    <name type="common">Rope fish</name>
    <name type="synonym">Calamoichthys calabaricus</name>
    <dbReference type="NCBI Taxonomy" id="27687"/>
    <lineage>
        <taxon>Eukaryota</taxon>
        <taxon>Metazoa</taxon>
        <taxon>Chordata</taxon>
        <taxon>Craniata</taxon>
        <taxon>Vertebrata</taxon>
        <taxon>Euteleostomi</taxon>
        <taxon>Actinopterygii</taxon>
        <taxon>Polypteriformes</taxon>
        <taxon>Polypteridae</taxon>
        <taxon>Erpetoichthys</taxon>
    </lineage>
</organism>
<protein>
    <submittedName>
        <fullName evidence="3">Zmp:0000000624</fullName>
    </submittedName>
</protein>
<dbReference type="Ensembl" id="ENSECRT00000024193.1">
    <property type="protein sequence ID" value="ENSECRP00000023674.1"/>
    <property type="gene ID" value="ENSECRG00000016040.1"/>
</dbReference>
<sequence>MVTRDFAGETKLEDMPITSIDQQEEDEEEGLTAEEKRILERKLKKERKKLEKKNKKASQESTMETAGPGPAVAAELALQYLRCWYENRQVWKFQKTRQTWLLQNMYDKQKVPDEDFAVLLEYLEGLQGSARATTVSKAESVVRDHDDSEEMTDRARQIIQLLS</sequence>
<evidence type="ECO:0000313" key="4">
    <source>
        <dbReference type="Proteomes" id="UP000694620"/>
    </source>
</evidence>
<feature type="compositionally biased region" description="Basic residues" evidence="1">
    <location>
        <begin position="47"/>
        <end position="56"/>
    </location>
</feature>
<accession>A0A8C4T0N0</accession>